<evidence type="ECO:0000256" key="2">
    <source>
        <dbReference type="ARBA" id="ARBA00011353"/>
    </source>
</evidence>
<evidence type="ECO:0000256" key="1">
    <source>
        <dbReference type="ARBA" id="ARBA00004123"/>
    </source>
</evidence>
<feature type="compositionally biased region" description="Polar residues" evidence="4">
    <location>
        <begin position="7"/>
        <end position="18"/>
    </location>
</feature>
<feature type="compositionally biased region" description="Low complexity" evidence="4">
    <location>
        <begin position="467"/>
        <end position="478"/>
    </location>
</feature>
<feature type="compositionally biased region" description="Basic and acidic residues" evidence="4">
    <location>
        <begin position="162"/>
        <end position="181"/>
    </location>
</feature>
<dbReference type="Gene3D" id="2.40.50.40">
    <property type="match status" value="1"/>
</dbReference>
<feature type="region of interest" description="Disordered" evidence="4">
    <location>
        <begin position="387"/>
        <end position="521"/>
    </location>
</feature>
<keyword evidence="7" id="KW-1185">Reference proteome</keyword>
<evidence type="ECO:0000256" key="3">
    <source>
        <dbReference type="ARBA" id="ARBA00023242"/>
    </source>
</evidence>
<comment type="subunit">
    <text evidence="2">Component of the NuA4 histone acetyltransferase complex.</text>
</comment>
<protein>
    <recommendedName>
        <fullName evidence="5">Chromo domain-containing protein</fullName>
    </recommendedName>
</protein>
<comment type="subcellular location">
    <subcellularLocation>
        <location evidence="1">Nucleus</location>
    </subcellularLocation>
</comment>
<evidence type="ECO:0000259" key="5">
    <source>
        <dbReference type="PROSITE" id="PS50013"/>
    </source>
</evidence>
<dbReference type="InterPro" id="IPR016197">
    <property type="entry name" value="Chromo-like_dom_sf"/>
</dbReference>
<dbReference type="PROSITE" id="PS50013">
    <property type="entry name" value="CHROMO_2"/>
    <property type="match status" value="1"/>
</dbReference>
<feature type="region of interest" description="Disordered" evidence="4">
    <location>
        <begin position="199"/>
        <end position="218"/>
    </location>
</feature>
<sequence>MKHSLVSRGQSCPASTGSRYFDGLKGSRSLNWNYSIATAQVPDTAGCSIGHIKPSTCTVQRTQPHGQASSTFMTPDREVPVPEDEQKSDIQGNTSSCGERAMRQLLSPPRSSPLVDSPLTNLQFPSTLKEVIVIDDGSDEVRSVFEYIAVKNVEAGTQQLRIERSRQASKISRDKSTERAKNSPSNSVANALLSLAHSTPRLHSRDTEESLPPVFRPVTKSLRDASGDIELSARPLDSTTNDGYGNAVELEQLSKPLSQRDSQIQYRNPRLSREVSIPINIPPCDVVLESIETDENLPIPRVPAGTIVPDEEYEVERILGGGVRTDTGQAVYMVKWVGCEKPTIEPAEYCLRCPEKIAEWKAIPRADDIIKRFVEEDVRERQQLADLERQKRKEQKVSDLKDSMFPRGKQDAAGSEKRKSREGSDAEDSDIEEIATPMKPQGARDLKEGPTSAEAIPTKPQPRVEPAAASTSLSSATSRDVQAPPSSSNKRDLATLLRQERRALQPVGSKMNRLRQEFQGSEDVHPKRVRVVRGDGMRVDWVERR</sequence>
<dbReference type="InterPro" id="IPR051219">
    <property type="entry name" value="Heterochromatin_chromo-domain"/>
</dbReference>
<dbReference type="Proteomes" id="UP001629113">
    <property type="component" value="Unassembled WGS sequence"/>
</dbReference>
<feature type="compositionally biased region" description="Basic and acidic residues" evidence="4">
    <location>
        <begin position="75"/>
        <end position="88"/>
    </location>
</feature>
<dbReference type="CDD" id="cd00024">
    <property type="entry name" value="CD_CSD"/>
    <property type="match status" value="1"/>
</dbReference>
<organism evidence="6 7">
    <name type="scientific">Phlyctema vagabunda</name>
    <dbReference type="NCBI Taxonomy" id="108571"/>
    <lineage>
        <taxon>Eukaryota</taxon>
        <taxon>Fungi</taxon>
        <taxon>Dikarya</taxon>
        <taxon>Ascomycota</taxon>
        <taxon>Pezizomycotina</taxon>
        <taxon>Leotiomycetes</taxon>
        <taxon>Helotiales</taxon>
        <taxon>Dermateaceae</taxon>
        <taxon>Phlyctema</taxon>
    </lineage>
</organism>
<dbReference type="EMBL" id="JBFCZG010000007">
    <property type="protein sequence ID" value="KAL3420318.1"/>
    <property type="molecule type" value="Genomic_DNA"/>
</dbReference>
<evidence type="ECO:0000313" key="7">
    <source>
        <dbReference type="Proteomes" id="UP001629113"/>
    </source>
</evidence>
<dbReference type="PANTHER" id="PTHR22812">
    <property type="entry name" value="CHROMOBOX PROTEIN"/>
    <property type="match status" value="1"/>
</dbReference>
<dbReference type="SUPFAM" id="SSF54160">
    <property type="entry name" value="Chromo domain-like"/>
    <property type="match status" value="1"/>
</dbReference>
<dbReference type="InterPro" id="IPR000953">
    <property type="entry name" value="Chromo/chromo_shadow_dom"/>
</dbReference>
<proteinExistence type="predicted"/>
<feature type="region of interest" description="Disordered" evidence="4">
    <location>
        <begin position="58"/>
        <end position="96"/>
    </location>
</feature>
<name>A0ABR4PAG8_9HELO</name>
<accession>A0ABR4PAG8</accession>
<feature type="domain" description="Chromo" evidence="5">
    <location>
        <begin position="313"/>
        <end position="360"/>
    </location>
</feature>
<gene>
    <name evidence="6" type="ORF">PVAG01_08817</name>
</gene>
<evidence type="ECO:0000256" key="4">
    <source>
        <dbReference type="SAM" id="MobiDB-lite"/>
    </source>
</evidence>
<feature type="compositionally biased region" description="Basic and acidic residues" evidence="4">
    <location>
        <begin position="387"/>
        <end position="424"/>
    </location>
</feature>
<evidence type="ECO:0000313" key="6">
    <source>
        <dbReference type="EMBL" id="KAL3420318.1"/>
    </source>
</evidence>
<comment type="caution">
    <text evidence="6">The sequence shown here is derived from an EMBL/GenBank/DDBJ whole genome shotgun (WGS) entry which is preliminary data.</text>
</comment>
<keyword evidence="3" id="KW-0539">Nucleus</keyword>
<feature type="compositionally biased region" description="Polar residues" evidence="4">
    <location>
        <begin position="58"/>
        <end position="73"/>
    </location>
</feature>
<feature type="compositionally biased region" description="Basic and acidic residues" evidence="4">
    <location>
        <begin position="489"/>
        <end position="503"/>
    </location>
</feature>
<feature type="region of interest" description="Disordered" evidence="4">
    <location>
        <begin position="162"/>
        <end position="186"/>
    </location>
</feature>
<dbReference type="SMART" id="SM00298">
    <property type="entry name" value="CHROMO"/>
    <property type="match status" value="1"/>
</dbReference>
<reference evidence="6 7" key="1">
    <citation type="submission" date="2024-06" db="EMBL/GenBank/DDBJ databases">
        <title>Complete genome of Phlyctema vagabunda strain 19-DSS-EL-015.</title>
        <authorList>
            <person name="Fiorenzani C."/>
        </authorList>
    </citation>
    <scope>NUCLEOTIDE SEQUENCE [LARGE SCALE GENOMIC DNA]</scope>
    <source>
        <strain evidence="6 7">19-DSS-EL-015</strain>
    </source>
</reference>
<feature type="region of interest" description="Disordered" evidence="4">
    <location>
        <begin position="1"/>
        <end position="20"/>
    </location>
</feature>